<feature type="region of interest" description="Disordered" evidence="1">
    <location>
        <begin position="184"/>
        <end position="315"/>
    </location>
</feature>
<dbReference type="AlphaFoldDB" id="A0AAD8YDQ8"/>
<evidence type="ECO:0000313" key="3">
    <source>
        <dbReference type="Proteomes" id="UP001224775"/>
    </source>
</evidence>
<dbReference type="EC" id="2.3.1.-" evidence="2"/>
<keyword evidence="3" id="KW-1185">Reference proteome</keyword>
<feature type="region of interest" description="Disordered" evidence="1">
    <location>
        <begin position="435"/>
        <end position="470"/>
    </location>
</feature>
<feature type="compositionally biased region" description="Polar residues" evidence="1">
    <location>
        <begin position="440"/>
        <end position="453"/>
    </location>
</feature>
<keyword evidence="2" id="KW-0012">Acyltransferase</keyword>
<reference evidence="2" key="1">
    <citation type="submission" date="2023-06" db="EMBL/GenBank/DDBJ databases">
        <title>Survivors Of The Sea: Transcriptome response of Skeletonema marinoi to long-term dormancy.</title>
        <authorList>
            <person name="Pinder M.I.M."/>
            <person name="Kourtchenko O."/>
            <person name="Robertson E.K."/>
            <person name="Larsson T."/>
            <person name="Maumus F."/>
            <person name="Osuna-Cruz C.M."/>
            <person name="Vancaester E."/>
            <person name="Stenow R."/>
            <person name="Vandepoele K."/>
            <person name="Ploug H."/>
            <person name="Bruchert V."/>
            <person name="Godhe A."/>
            <person name="Topel M."/>
        </authorList>
    </citation>
    <scope>NUCLEOTIDE SEQUENCE</scope>
    <source>
        <strain evidence="2">R05AC</strain>
    </source>
</reference>
<keyword evidence="2" id="KW-0808">Transferase</keyword>
<dbReference type="EMBL" id="JATAAI010000007">
    <property type="protein sequence ID" value="KAK1744636.1"/>
    <property type="molecule type" value="Genomic_DNA"/>
</dbReference>
<organism evidence="2 3">
    <name type="scientific">Skeletonema marinoi</name>
    <dbReference type="NCBI Taxonomy" id="267567"/>
    <lineage>
        <taxon>Eukaryota</taxon>
        <taxon>Sar</taxon>
        <taxon>Stramenopiles</taxon>
        <taxon>Ochrophyta</taxon>
        <taxon>Bacillariophyta</taxon>
        <taxon>Coscinodiscophyceae</taxon>
        <taxon>Thalassiosirophycidae</taxon>
        <taxon>Thalassiosirales</taxon>
        <taxon>Skeletonemataceae</taxon>
        <taxon>Skeletonema</taxon>
        <taxon>Skeletonema marinoi-dohrnii complex</taxon>
    </lineage>
</organism>
<comment type="caution">
    <text evidence="2">The sequence shown here is derived from an EMBL/GenBank/DDBJ whole genome shotgun (WGS) entry which is preliminary data.</text>
</comment>
<dbReference type="GO" id="GO:0006629">
    <property type="term" value="P:lipid metabolic process"/>
    <property type="evidence" value="ECO:0007669"/>
    <property type="project" value="InterPro"/>
</dbReference>
<evidence type="ECO:0000313" key="2">
    <source>
        <dbReference type="EMBL" id="KAK1744636.1"/>
    </source>
</evidence>
<feature type="compositionally biased region" description="Polar residues" evidence="1">
    <location>
        <begin position="63"/>
        <end position="74"/>
    </location>
</feature>
<evidence type="ECO:0000256" key="1">
    <source>
        <dbReference type="SAM" id="MobiDB-lite"/>
    </source>
</evidence>
<name>A0AAD8YDQ8_9STRA</name>
<feature type="compositionally biased region" description="Acidic residues" evidence="1">
    <location>
        <begin position="207"/>
        <end position="222"/>
    </location>
</feature>
<protein>
    <submittedName>
        <fullName evidence="2">Phospholipid--sterol O-acyltransferase</fullName>
        <ecNumber evidence="2">2.3.1.-</ecNumber>
    </submittedName>
</protein>
<dbReference type="SUPFAM" id="SSF53474">
    <property type="entry name" value="alpha/beta-Hydrolases"/>
    <property type="match status" value="1"/>
</dbReference>
<dbReference type="PANTHER" id="PTHR11440">
    <property type="entry name" value="LECITHIN-CHOLESTEROL ACYLTRANSFERASE-RELATED"/>
    <property type="match status" value="1"/>
</dbReference>
<feature type="compositionally biased region" description="Basic and acidic residues" evidence="1">
    <location>
        <begin position="649"/>
        <end position="671"/>
    </location>
</feature>
<feature type="region of interest" description="Disordered" evidence="1">
    <location>
        <begin position="649"/>
        <end position="676"/>
    </location>
</feature>
<feature type="compositionally biased region" description="Basic and acidic residues" evidence="1">
    <location>
        <begin position="289"/>
        <end position="300"/>
    </location>
</feature>
<feature type="region of interest" description="Disordered" evidence="1">
    <location>
        <begin position="36"/>
        <end position="74"/>
    </location>
</feature>
<feature type="compositionally biased region" description="Basic residues" evidence="1">
    <location>
        <begin position="305"/>
        <end position="314"/>
    </location>
</feature>
<dbReference type="InterPro" id="IPR029058">
    <property type="entry name" value="AB_hydrolase_fold"/>
</dbReference>
<dbReference type="Pfam" id="PF02450">
    <property type="entry name" value="LCAT"/>
    <property type="match status" value="2"/>
</dbReference>
<feature type="compositionally biased region" description="Acidic residues" evidence="1">
    <location>
        <begin position="246"/>
        <end position="265"/>
    </location>
</feature>
<feature type="compositionally biased region" description="Polar residues" evidence="1">
    <location>
        <begin position="232"/>
        <end position="245"/>
    </location>
</feature>
<proteinExistence type="predicted"/>
<dbReference type="InterPro" id="IPR003386">
    <property type="entry name" value="LACT/PDAT_acylTrfase"/>
</dbReference>
<gene>
    <name evidence="2" type="ORF">QTG54_005169</name>
</gene>
<feature type="compositionally biased region" description="Low complexity" evidence="1">
    <location>
        <begin position="337"/>
        <end position="350"/>
    </location>
</feature>
<feature type="region of interest" description="Disordered" evidence="1">
    <location>
        <begin position="754"/>
        <end position="784"/>
    </location>
</feature>
<accession>A0AAD8YDQ8</accession>
<dbReference type="GO" id="GO:0008374">
    <property type="term" value="F:O-acyltransferase activity"/>
    <property type="evidence" value="ECO:0007669"/>
    <property type="project" value="InterPro"/>
</dbReference>
<feature type="region of interest" description="Disordered" evidence="1">
    <location>
        <begin position="137"/>
        <end position="171"/>
    </location>
</feature>
<feature type="region of interest" description="Disordered" evidence="1">
    <location>
        <begin position="329"/>
        <end position="367"/>
    </location>
</feature>
<feature type="compositionally biased region" description="Basic and acidic residues" evidence="1">
    <location>
        <begin position="38"/>
        <end position="53"/>
    </location>
</feature>
<dbReference type="Proteomes" id="UP001224775">
    <property type="component" value="Unassembled WGS sequence"/>
</dbReference>
<sequence length="1162" mass="131150">MRSATTKKINHLKSLLSLLSITLIISRPLLWSAALQPPEERRQDDTTHSDGHADSQQQQQQQAEDTITAKQKSGNPKRITLLGLDDILQLERSGIVGLGSHNVDNQNHNNKRDRLNYKELHNKDMIEDGFYDPFAADPSCFDDRNNDDEDEDGEGTKSTNVIGVNCWHPPDSTVETEYIQVWEDDDDDDDGSNAAGLETLAWGYGGDDPDDSLLEEDEDDDDKGVHDHQRNGVENQQQESGLEQQENLDDNNQECTDTEDGEDSEIVSSGDEKETTLPSSSSSSDDNAETTKEASEKGKESNASSKKKKGKKSKTILVDKHWGTDDNILKMRDRLRGSTNTNTNNYNNNNRNDDGSNSHKNNNQRPPVFLLPGLASTRLVSWKHKPCPQSPLLSDIKMLDHVWLNMNLLIQMATIDVRCWSECMTLGRYQSDYDDDGEYSNVTDATTESAGDNDSQDEEETTTTTTRMHGCKLRPDEGLDSISSLAPGSISSNLLVGGTNTVYAWLIQWLADNLGYDVTSIVALPYDWRLSPDKMESRDGFLTLMRKKIEAAVESNGLPGIMVAHSMGNAVFRYFLEWLRVQMQHEAYERYAQQAEHAIATAAVSSHHRGPFWRGRAIYRNIVGERENNTNTAEEDEIFVDFTRAFEPDATEKSKSNHQNKENRQEDKDEANSAGSTKKYPKLWELAKMEGDSQWIDWLGKHVWTYVGLAAPLLGAPGPLRSVLSGENMGLPFTDEEARILELSFGSTSSVNPIPTKMGFCDDPDDREDSRRAKRNKSKSRKEQNRNLACLDELVSDIEARANETYNPWQDYPALRLLLKDRVDYDSAFPMIRVEREFCDESEKSPCANQTAIDFSAQDVMNGNIFDQFSNIWKEEKDPLGVKLEQLQDSWWKGNVPNMLESTPERPHIKHVVMAYGTDVPTEAGYIYKKIDRKPNRSNNTTSAEGKEAFDGVPEMHKVIWEEKHGRIIEESMPEPSTFTESILFKKKQTRRPFNSGDSSLWLHHSGDGTIPYLSLMWAHTWLLHATRAMRSTNHTMPMLEGERISNPHNALDSIKVSHRPKGGNDWIQGYGADPRVDENYDYSSRSNIGDTGTSHPHGTKYKPKMVRFQSEGKSRSTGMEYTTTVIEAIGVEHKETTRNYDILAAAFTDVLKNLNEDYGLV</sequence>
<dbReference type="Gene3D" id="3.40.50.1820">
    <property type="entry name" value="alpha/beta hydrolase"/>
    <property type="match status" value="1"/>
</dbReference>